<protein>
    <recommendedName>
        <fullName evidence="2">BTB domain-containing protein</fullName>
    </recommendedName>
</protein>
<dbReference type="PANTHER" id="PTHR45982">
    <property type="entry name" value="REGULATOR OF CHROMOSOME CONDENSATION"/>
    <property type="match status" value="1"/>
</dbReference>
<comment type="caution">
    <text evidence="3">The sequence shown here is derived from an EMBL/GenBank/DDBJ whole genome shotgun (WGS) entry which is preliminary data.</text>
</comment>
<dbReference type="InterPro" id="IPR000210">
    <property type="entry name" value="BTB/POZ_dom"/>
</dbReference>
<keyword evidence="4" id="KW-1185">Reference proteome</keyword>
<gene>
    <name evidence="3" type="ORF">M0813_13900</name>
</gene>
<evidence type="ECO:0000256" key="1">
    <source>
        <dbReference type="PROSITE-ProRule" id="PRU00235"/>
    </source>
</evidence>
<dbReference type="Pfam" id="PF00651">
    <property type="entry name" value="BTB"/>
    <property type="match status" value="1"/>
</dbReference>
<name>A0ABQ8Z7C3_9EUKA</name>
<dbReference type="PANTHER" id="PTHR45982:SF1">
    <property type="entry name" value="REGULATOR OF CHROMOSOME CONDENSATION"/>
    <property type="match status" value="1"/>
</dbReference>
<dbReference type="InterPro" id="IPR051553">
    <property type="entry name" value="Ran_GTPase-activating"/>
</dbReference>
<dbReference type="InterPro" id="IPR011333">
    <property type="entry name" value="SKP1/BTB/POZ_sf"/>
</dbReference>
<dbReference type="CDD" id="cd18186">
    <property type="entry name" value="BTB_POZ_ZBTB_KLHL-like"/>
    <property type="match status" value="1"/>
</dbReference>
<feature type="repeat" description="RCC1" evidence="1">
    <location>
        <begin position="190"/>
        <end position="253"/>
    </location>
</feature>
<dbReference type="InterPro" id="IPR009091">
    <property type="entry name" value="RCC1/BLIP-II"/>
</dbReference>
<dbReference type="EMBL" id="JAOAOG010000040">
    <property type="protein sequence ID" value="KAJ6252690.1"/>
    <property type="molecule type" value="Genomic_DNA"/>
</dbReference>
<dbReference type="PROSITE" id="PS50097">
    <property type="entry name" value="BTB"/>
    <property type="match status" value="1"/>
</dbReference>
<evidence type="ECO:0000313" key="3">
    <source>
        <dbReference type="EMBL" id="KAJ6252690.1"/>
    </source>
</evidence>
<dbReference type="InterPro" id="IPR000408">
    <property type="entry name" value="Reg_chr_condens"/>
</dbReference>
<sequence length="600" mass="70324">MENIIYFSCYKGFYNFLLTESSKLPNWCKLDKVKKLSKIKKIEISEKEREMLILKNKKQFLYLQENGNKKELLLTKHCTNKNTISDIIGRSKHFIILTPAGEVLLLNKNTNKTSSEKNVDEDEVMFKKQEEIVLKDPNNIFSISKVSFFKRKKLTVKSIHAGSSSVFFHCSNNKLYGYGKNIYDKNKFIYILKSFGRNSEGQLGIENNSDQNTITKVLKIRDINEIKKIRDFGVSNILDIKSGYIHSILLSKNGQVYSCGNKKGSGFVNASKGPNIFTILPYFKNINIIQIYCGFKNTICVSQEFELYGWGFDKCEYPHEPNKLYQSWEHPQKVTLPTNFQIISQEKFRVVLQNHLFIIYNRSKEKSTLRKDLKIFFKLQKYCDSEITSNESKVPIHKLLVEHRTGLKIEEINKAFSENKFNKKEINAFLKWVYYNKMKGKKLLIKDIFGALNMTYPPKNSIEKDLLKLFYNKKLKDFYIMVNDLPKIVKEKGYDDSDENQEEEFESIPVHKFILLARSGLFREMFDNLNENEKNIRQIKDYTGKSLESLQILIKYFYTGTIKLDADTDLEFTKEDLEDAVEYYQLNDQCNFKTQLTNIL</sequence>
<proteinExistence type="predicted"/>
<dbReference type="PROSITE" id="PS50012">
    <property type="entry name" value="RCC1_3"/>
    <property type="match status" value="1"/>
</dbReference>
<feature type="domain" description="BTB" evidence="2">
    <location>
        <begin position="476"/>
        <end position="566"/>
    </location>
</feature>
<accession>A0ABQ8Z7C3</accession>
<dbReference type="Gene3D" id="3.30.710.10">
    <property type="entry name" value="Potassium Channel Kv1.1, Chain A"/>
    <property type="match status" value="1"/>
</dbReference>
<reference evidence="3" key="1">
    <citation type="submission" date="2022-08" db="EMBL/GenBank/DDBJ databases">
        <title>Novel sulfate-reducing endosymbionts in the free-living metamonad Anaeramoeba.</title>
        <authorList>
            <person name="Jerlstrom-Hultqvist J."/>
            <person name="Cepicka I."/>
            <person name="Gallot-Lavallee L."/>
            <person name="Salas-Leiva D."/>
            <person name="Curtis B.A."/>
            <person name="Zahonova K."/>
            <person name="Pipaliya S."/>
            <person name="Dacks J."/>
            <person name="Roger A.J."/>
        </authorList>
    </citation>
    <scope>NUCLEOTIDE SEQUENCE</scope>
    <source>
        <strain evidence="3">Schooner1</strain>
    </source>
</reference>
<evidence type="ECO:0000313" key="4">
    <source>
        <dbReference type="Proteomes" id="UP001150062"/>
    </source>
</evidence>
<evidence type="ECO:0000259" key="2">
    <source>
        <dbReference type="PROSITE" id="PS50097"/>
    </source>
</evidence>
<dbReference type="SUPFAM" id="SSF54695">
    <property type="entry name" value="POZ domain"/>
    <property type="match status" value="1"/>
</dbReference>
<dbReference type="Gene3D" id="2.130.10.30">
    <property type="entry name" value="Regulator of chromosome condensation 1/beta-lactamase-inhibitor protein II"/>
    <property type="match status" value="1"/>
</dbReference>
<dbReference type="Proteomes" id="UP001150062">
    <property type="component" value="Unassembled WGS sequence"/>
</dbReference>
<dbReference type="SUPFAM" id="SSF50985">
    <property type="entry name" value="RCC1/BLIP-II"/>
    <property type="match status" value="1"/>
</dbReference>
<organism evidence="3 4">
    <name type="scientific">Anaeramoeba flamelloides</name>
    <dbReference type="NCBI Taxonomy" id="1746091"/>
    <lineage>
        <taxon>Eukaryota</taxon>
        <taxon>Metamonada</taxon>
        <taxon>Anaeramoebidae</taxon>
        <taxon>Anaeramoeba</taxon>
    </lineage>
</organism>